<evidence type="ECO:0000259" key="7">
    <source>
        <dbReference type="PROSITE" id="PS50850"/>
    </source>
</evidence>
<dbReference type="Gene3D" id="1.20.1720.10">
    <property type="entry name" value="Multidrug resistance protein D"/>
    <property type="match status" value="1"/>
</dbReference>
<keyword evidence="2" id="KW-0813">Transport</keyword>
<feature type="transmembrane region" description="Helical" evidence="6">
    <location>
        <begin position="489"/>
        <end position="509"/>
    </location>
</feature>
<organism evidence="8 9">
    <name type="scientific">Methanobacterium congolense</name>
    <dbReference type="NCBI Taxonomy" id="118062"/>
    <lineage>
        <taxon>Archaea</taxon>
        <taxon>Methanobacteriati</taxon>
        <taxon>Methanobacteriota</taxon>
        <taxon>Methanomada group</taxon>
        <taxon>Methanobacteria</taxon>
        <taxon>Methanobacteriales</taxon>
        <taxon>Methanobacteriaceae</taxon>
        <taxon>Methanobacterium</taxon>
    </lineage>
</organism>
<feature type="transmembrane region" description="Helical" evidence="6">
    <location>
        <begin position="207"/>
        <end position="227"/>
    </location>
</feature>
<dbReference type="GO" id="GO:0022857">
    <property type="term" value="F:transmembrane transporter activity"/>
    <property type="evidence" value="ECO:0007669"/>
    <property type="project" value="InterPro"/>
</dbReference>
<dbReference type="PROSITE" id="PS50850">
    <property type="entry name" value="MFS"/>
    <property type="match status" value="1"/>
</dbReference>
<dbReference type="STRING" id="118062.MCBB_2298"/>
<keyword evidence="9" id="KW-1185">Reference proteome</keyword>
<evidence type="ECO:0000313" key="9">
    <source>
        <dbReference type="Proteomes" id="UP000094707"/>
    </source>
</evidence>
<feature type="transmembrane region" description="Helical" evidence="6">
    <location>
        <begin position="233"/>
        <end position="251"/>
    </location>
</feature>
<dbReference type="KEGG" id="mcub:MCBB_2298"/>
<feature type="transmembrane region" description="Helical" evidence="6">
    <location>
        <begin position="174"/>
        <end position="195"/>
    </location>
</feature>
<dbReference type="InterPro" id="IPR011701">
    <property type="entry name" value="MFS"/>
</dbReference>
<dbReference type="GO" id="GO:0016020">
    <property type="term" value="C:membrane"/>
    <property type="evidence" value="ECO:0007669"/>
    <property type="project" value="UniProtKB-SubCell"/>
</dbReference>
<evidence type="ECO:0000256" key="3">
    <source>
        <dbReference type="ARBA" id="ARBA00022692"/>
    </source>
</evidence>
<dbReference type="GeneID" id="30413131"/>
<dbReference type="SUPFAM" id="SSF103473">
    <property type="entry name" value="MFS general substrate transporter"/>
    <property type="match status" value="1"/>
</dbReference>
<feature type="transmembrane region" description="Helical" evidence="6">
    <location>
        <begin position="303"/>
        <end position="323"/>
    </location>
</feature>
<feature type="transmembrane region" description="Helical" evidence="6">
    <location>
        <begin position="369"/>
        <end position="389"/>
    </location>
</feature>
<feature type="transmembrane region" description="Helical" evidence="6">
    <location>
        <begin position="145"/>
        <end position="168"/>
    </location>
</feature>
<evidence type="ECO:0000256" key="2">
    <source>
        <dbReference type="ARBA" id="ARBA00022448"/>
    </source>
</evidence>
<evidence type="ECO:0000256" key="5">
    <source>
        <dbReference type="ARBA" id="ARBA00023136"/>
    </source>
</evidence>
<keyword evidence="4 6" id="KW-1133">Transmembrane helix</keyword>
<reference evidence="8 9" key="1">
    <citation type="submission" date="2016-08" db="EMBL/GenBank/DDBJ databases">
        <authorList>
            <person name="Seilhamer J.J."/>
        </authorList>
    </citation>
    <scope>NUCLEOTIDE SEQUENCE [LARGE SCALE GENOMIC DNA]</scope>
    <source>
        <strain evidence="8">Buetzberg</strain>
    </source>
</reference>
<dbReference type="PATRIC" id="fig|129848.4.peg.2349"/>
<feature type="transmembrane region" description="Helical" evidence="6">
    <location>
        <begin position="410"/>
        <end position="430"/>
    </location>
</feature>
<evidence type="ECO:0000256" key="6">
    <source>
        <dbReference type="SAM" id="Phobius"/>
    </source>
</evidence>
<dbReference type="PANTHER" id="PTHR42718">
    <property type="entry name" value="MAJOR FACILITATOR SUPERFAMILY MULTIDRUG TRANSPORTER MFSC"/>
    <property type="match status" value="1"/>
</dbReference>
<dbReference type="PANTHER" id="PTHR42718:SF9">
    <property type="entry name" value="MAJOR FACILITATOR SUPERFAMILY MULTIDRUG TRANSPORTER MFSC"/>
    <property type="match status" value="1"/>
</dbReference>
<keyword evidence="5 6" id="KW-0472">Membrane</keyword>
<dbReference type="RefSeq" id="WP_231916366.1">
    <property type="nucleotide sequence ID" value="NZ_LT607756.1"/>
</dbReference>
<feature type="transmembrane region" description="Helical" evidence="6">
    <location>
        <begin position="271"/>
        <end position="291"/>
    </location>
</feature>
<proteinExistence type="predicted"/>
<dbReference type="Proteomes" id="UP000094707">
    <property type="component" value="Chromosome I"/>
</dbReference>
<gene>
    <name evidence="8" type="primary">stp3</name>
    <name evidence="8" type="ORF">MCBB_2298</name>
</gene>
<evidence type="ECO:0000313" key="8">
    <source>
        <dbReference type="EMBL" id="SCG86836.1"/>
    </source>
</evidence>
<feature type="domain" description="Major facilitator superfamily (MFS) profile" evidence="7">
    <location>
        <begin position="20"/>
        <end position="513"/>
    </location>
</feature>
<sequence length="539" mass="57094">MVKVNTMKYEEAKDGPGKIVLATLILVAGVANLNLSVANVALPSIGLAFDASQVQLNLIAVGYSLGLAASVLWFGALGDHHGRKLMLIAGTLLAIPSSLMAGFAPTVEVLIMARILGGLAAGMAFPTTLSLIAALWSGPARTKSIALWSGIGAAIAALGPLLSGYILLSREWGYVFLITVPLAILALFMAIKYVPSHVNETKDPLDNLGGMLSLLMLGALILAINFAPVPNSGNLVITLLLMAVIMGFLFIIRQKRVENPLYDLEVAGRRIFWVAACAGIIVFGSLMGAMYVGQQFLQNVLNYSTLDAGLAILPAALCMILVAPQSARLVESKGARFTLLVGYLFCLLGFFAMLLLWKDNIPYWKVGLAYALVGVGVGLAGTPASHSLTGSVPVERVGMASGTADLQRDFGGAIMTSIFGATLTAGYAHAFAAQISNLSTTAQQKISGTIEVELQKSYASAATMAQQHPAYSKQIMAAAKSSFLVGDQWTYLIGIMAILLGAAIIFFIFPKKDEERYLLKKYHDVDEQSSSQGVDGKQK</sequence>
<dbReference type="AlphaFoldDB" id="A0A1D3L5L1"/>
<comment type="subcellular location">
    <subcellularLocation>
        <location evidence="1">Membrane</location>
        <topology evidence="1">Multi-pass membrane protein</topology>
    </subcellularLocation>
</comment>
<evidence type="ECO:0000256" key="1">
    <source>
        <dbReference type="ARBA" id="ARBA00004141"/>
    </source>
</evidence>
<feature type="transmembrane region" description="Helical" evidence="6">
    <location>
        <begin position="85"/>
        <end position="105"/>
    </location>
</feature>
<keyword evidence="3 6" id="KW-0812">Transmembrane</keyword>
<accession>A0A1D3L5L1</accession>
<feature type="transmembrane region" description="Helical" evidence="6">
    <location>
        <begin position="58"/>
        <end position="78"/>
    </location>
</feature>
<dbReference type="InterPro" id="IPR020846">
    <property type="entry name" value="MFS_dom"/>
</dbReference>
<feature type="transmembrane region" description="Helical" evidence="6">
    <location>
        <begin position="111"/>
        <end position="133"/>
    </location>
</feature>
<dbReference type="Gene3D" id="1.20.1250.20">
    <property type="entry name" value="MFS general substrate transporter like domains"/>
    <property type="match status" value="1"/>
</dbReference>
<dbReference type="InterPro" id="IPR036259">
    <property type="entry name" value="MFS_trans_sf"/>
</dbReference>
<dbReference type="CDD" id="cd17321">
    <property type="entry name" value="MFS_MMR_MDR_like"/>
    <property type="match status" value="1"/>
</dbReference>
<feature type="transmembrane region" description="Helical" evidence="6">
    <location>
        <begin position="335"/>
        <end position="357"/>
    </location>
</feature>
<name>A0A1D3L5L1_9EURY</name>
<protein>
    <submittedName>
        <fullName evidence="8">Multidrug resistance protein Stp</fullName>
    </submittedName>
</protein>
<evidence type="ECO:0000256" key="4">
    <source>
        <dbReference type="ARBA" id="ARBA00022989"/>
    </source>
</evidence>
<dbReference type="EMBL" id="LT607756">
    <property type="protein sequence ID" value="SCG86836.1"/>
    <property type="molecule type" value="Genomic_DNA"/>
</dbReference>
<dbReference type="Pfam" id="PF07690">
    <property type="entry name" value="MFS_1"/>
    <property type="match status" value="1"/>
</dbReference>